<evidence type="ECO:0000313" key="2">
    <source>
        <dbReference type="Proteomes" id="UP000077069"/>
    </source>
</evidence>
<gene>
    <name evidence="1" type="ORF">CC84DRAFT_154055</name>
</gene>
<dbReference type="Proteomes" id="UP000077069">
    <property type="component" value="Unassembled WGS sequence"/>
</dbReference>
<dbReference type="RefSeq" id="XP_018043009.1">
    <property type="nucleotide sequence ID" value="XM_018185388.1"/>
</dbReference>
<protein>
    <submittedName>
        <fullName evidence="1">Uncharacterized protein</fullName>
    </submittedName>
</protein>
<dbReference type="GeneID" id="28768874"/>
<keyword evidence="2" id="KW-1185">Reference proteome</keyword>
<dbReference type="InParanoid" id="A0A177CYM1"/>
<dbReference type="STRING" id="1460663.A0A177CYM1"/>
<reference evidence="1 2" key="1">
    <citation type="submission" date="2016-05" db="EMBL/GenBank/DDBJ databases">
        <title>Comparative analysis of secretome profiles of manganese(II)-oxidizing ascomycete fungi.</title>
        <authorList>
            <consortium name="DOE Joint Genome Institute"/>
            <person name="Zeiner C.A."/>
            <person name="Purvine S.O."/>
            <person name="Zink E.M."/>
            <person name="Wu S."/>
            <person name="Pasa-Tolic L."/>
            <person name="Chaput D.L."/>
            <person name="Haridas S."/>
            <person name="Grigoriev I.V."/>
            <person name="Santelli C.M."/>
            <person name="Hansel C.M."/>
        </authorList>
    </citation>
    <scope>NUCLEOTIDE SEQUENCE [LARGE SCALE GENOMIC DNA]</scope>
    <source>
        <strain evidence="1 2">AP3s5-JAC2a</strain>
    </source>
</reference>
<sequence length="91" mass="10232">MKSVDGGIIATRSRTFNTAFKTIKNVSAAKSFDTDQFPTELLVTEDYSRNVKRSARLPSKFFVSDSFHKPVQWILSVVQAGPPTERRPKQA</sequence>
<dbReference type="OrthoDB" id="3799540at2759"/>
<name>A0A177CYM1_9PLEO</name>
<proteinExistence type="predicted"/>
<evidence type="ECO:0000313" key="1">
    <source>
        <dbReference type="EMBL" id="OAG12644.1"/>
    </source>
</evidence>
<dbReference type="AlphaFoldDB" id="A0A177CYM1"/>
<dbReference type="EMBL" id="KV441548">
    <property type="protein sequence ID" value="OAG12644.1"/>
    <property type="molecule type" value="Genomic_DNA"/>
</dbReference>
<accession>A0A177CYM1</accession>
<organism evidence="1 2">
    <name type="scientific">Paraphaeosphaeria sporulosa</name>
    <dbReference type="NCBI Taxonomy" id="1460663"/>
    <lineage>
        <taxon>Eukaryota</taxon>
        <taxon>Fungi</taxon>
        <taxon>Dikarya</taxon>
        <taxon>Ascomycota</taxon>
        <taxon>Pezizomycotina</taxon>
        <taxon>Dothideomycetes</taxon>
        <taxon>Pleosporomycetidae</taxon>
        <taxon>Pleosporales</taxon>
        <taxon>Massarineae</taxon>
        <taxon>Didymosphaeriaceae</taxon>
        <taxon>Paraphaeosphaeria</taxon>
    </lineage>
</organism>